<dbReference type="PRINTS" id="PR00455">
    <property type="entry name" value="HTHTETR"/>
</dbReference>
<organism evidence="6 7">
    <name type="scientific">Ornithinimicrobium kibberense</name>
    <dbReference type="NCBI Taxonomy" id="282060"/>
    <lineage>
        <taxon>Bacteria</taxon>
        <taxon>Bacillati</taxon>
        <taxon>Actinomycetota</taxon>
        <taxon>Actinomycetes</taxon>
        <taxon>Micrococcales</taxon>
        <taxon>Ornithinimicrobiaceae</taxon>
        <taxon>Ornithinimicrobium</taxon>
    </lineage>
</organism>
<dbReference type="PANTHER" id="PTHR30055">
    <property type="entry name" value="HTH-TYPE TRANSCRIPTIONAL REGULATOR RUTR"/>
    <property type="match status" value="1"/>
</dbReference>
<proteinExistence type="predicted"/>
<dbReference type="Gene3D" id="1.10.357.10">
    <property type="entry name" value="Tetracycline Repressor, domain 2"/>
    <property type="match status" value="1"/>
</dbReference>
<accession>A0ABV5V5R6</accession>
<keyword evidence="1" id="KW-0805">Transcription regulation</keyword>
<evidence type="ECO:0000256" key="1">
    <source>
        <dbReference type="ARBA" id="ARBA00023015"/>
    </source>
</evidence>
<sequence length="197" mass="20354">MVDPPAPSPRSNRGPAVAGRNRAALVDAAARLFSEQGFDVPLSAVARAAGVGQGSLYRHFPTRQDLAAAVVSRSMERLRALAADHPGADGFAVLWQAVVEQLVHTGGFLDAALGPRGEVGGTVPAEDLAGLLAEPLALAAAEGRVDAGLSVPDVMLVLTMVHGAVHRLGEERERRATAYRALALVGRGLVPPDGPQV</sequence>
<reference evidence="6 7" key="1">
    <citation type="submission" date="2024-09" db="EMBL/GenBank/DDBJ databases">
        <authorList>
            <person name="Sun Q."/>
            <person name="Mori K."/>
        </authorList>
    </citation>
    <scope>NUCLEOTIDE SEQUENCE [LARGE SCALE GENOMIC DNA]</scope>
    <source>
        <strain evidence="6 7">JCM 12763</strain>
    </source>
</reference>
<evidence type="ECO:0000256" key="4">
    <source>
        <dbReference type="PROSITE-ProRule" id="PRU00335"/>
    </source>
</evidence>
<dbReference type="Pfam" id="PF00440">
    <property type="entry name" value="TetR_N"/>
    <property type="match status" value="1"/>
</dbReference>
<evidence type="ECO:0000313" key="7">
    <source>
        <dbReference type="Proteomes" id="UP001589613"/>
    </source>
</evidence>
<dbReference type="PROSITE" id="PS50977">
    <property type="entry name" value="HTH_TETR_2"/>
    <property type="match status" value="1"/>
</dbReference>
<evidence type="ECO:0000256" key="2">
    <source>
        <dbReference type="ARBA" id="ARBA00023125"/>
    </source>
</evidence>
<gene>
    <name evidence="6" type="ORF">ACFFN0_14015</name>
</gene>
<dbReference type="InterPro" id="IPR050109">
    <property type="entry name" value="HTH-type_TetR-like_transc_reg"/>
</dbReference>
<evidence type="ECO:0000313" key="6">
    <source>
        <dbReference type="EMBL" id="MFB9733162.1"/>
    </source>
</evidence>
<keyword evidence="2 4" id="KW-0238">DNA-binding</keyword>
<dbReference type="PANTHER" id="PTHR30055:SF234">
    <property type="entry name" value="HTH-TYPE TRANSCRIPTIONAL REGULATOR BETI"/>
    <property type="match status" value="1"/>
</dbReference>
<dbReference type="InterPro" id="IPR009057">
    <property type="entry name" value="Homeodomain-like_sf"/>
</dbReference>
<dbReference type="EMBL" id="JBHMAX010000024">
    <property type="protein sequence ID" value="MFB9733162.1"/>
    <property type="molecule type" value="Genomic_DNA"/>
</dbReference>
<protein>
    <submittedName>
        <fullName evidence="6">TetR/AcrR family transcriptional regulator</fullName>
    </submittedName>
</protein>
<dbReference type="Proteomes" id="UP001589613">
    <property type="component" value="Unassembled WGS sequence"/>
</dbReference>
<keyword evidence="3" id="KW-0804">Transcription</keyword>
<evidence type="ECO:0000256" key="3">
    <source>
        <dbReference type="ARBA" id="ARBA00023163"/>
    </source>
</evidence>
<feature type="domain" description="HTH tetR-type" evidence="5">
    <location>
        <begin position="19"/>
        <end position="78"/>
    </location>
</feature>
<name>A0ABV5V5R6_9MICO</name>
<comment type="caution">
    <text evidence="6">The sequence shown here is derived from an EMBL/GenBank/DDBJ whole genome shotgun (WGS) entry which is preliminary data.</text>
</comment>
<dbReference type="SUPFAM" id="SSF46689">
    <property type="entry name" value="Homeodomain-like"/>
    <property type="match status" value="1"/>
</dbReference>
<keyword evidence="7" id="KW-1185">Reference proteome</keyword>
<feature type="DNA-binding region" description="H-T-H motif" evidence="4">
    <location>
        <begin position="41"/>
        <end position="60"/>
    </location>
</feature>
<dbReference type="InterPro" id="IPR001647">
    <property type="entry name" value="HTH_TetR"/>
</dbReference>
<evidence type="ECO:0000259" key="5">
    <source>
        <dbReference type="PROSITE" id="PS50977"/>
    </source>
</evidence>
<dbReference type="RefSeq" id="WP_141337939.1">
    <property type="nucleotide sequence ID" value="NZ_JBHMAX010000024.1"/>
</dbReference>